<dbReference type="Gene3D" id="1.10.10.10">
    <property type="entry name" value="Winged helix-like DNA-binding domain superfamily/Winged helix DNA-binding domain"/>
    <property type="match status" value="1"/>
</dbReference>
<dbReference type="SUPFAM" id="SSF46785">
    <property type="entry name" value="Winged helix' DNA-binding domain"/>
    <property type="match status" value="1"/>
</dbReference>
<dbReference type="RefSeq" id="WP_344899144.1">
    <property type="nucleotide sequence ID" value="NZ_BAAAWD010000014.1"/>
</dbReference>
<accession>A0ABP6KQX7</accession>
<dbReference type="InterPro" id="IPR000835">
    <property type="entry name" value="HTH_MarR-typ"/>
</dbReference>
<gene>
    <name evidence="5" type="ORF">GCM10017559_48490</name>
</gene>
<evidence type="ECO:0000313" key="6">
    <source>
        <dbReference type="Proteomes" id="UP001499930"/>
    </source>
</evidence>
<reference evidence="6" key="1">
    <citation type="journal article" date="2019" name="Int. J. Syst. Evol. Microbiol.">
        <title>The Global Catalogue of Microorganisms (GCM) 10K type strain sequencing project: providing services to taxonomists for standard genome sequencing and annotation.</title>
        <authorList>
            <consortium name="The Broad Institute Genomics Platform"/>
            <consortium name="The Broad Institute Genome Sequencing Center for Infectious Disease"/>
            <person name="Wu L."/>
            <person name="Ma J."/>
        </authorList>
    </citation>
    <scope>NUCLEOTIDE SEQUENCE [LARGE SCALE GENOMIC DNA]</scope>
    <source>
        <strain evidence="6">JCM 3106</strain>
    </source>
</reference>
<dbReference type="PRINTS" id="PR00598">
    <property type="entry name" value="HTHMARR"/>
</dbReference>
<evidence type="ECO:0000259" key="4">
    <source>
        <dbReference type="PROSITE" id="PS50995"/>
    </source>
</evidence>
<comment type="caution">
    <text evidence="5">The sequence shown here is derived from an EMBL/GenBank/DDBJ whole genome shotgun (WGS) entry which is preliminary data.</text>
</comment>
<sequence>MTEEAADPVRRMVEQWAARRPDVDPGPMALFGRLTRVERQAGAAIAAVLHPYGLNRGEFDVLATLYRGGGELSPGELAPALLLSPAAVTNRIDRLERSGHLRRDPDPQDGRGVRVRLTDTGRELLEKALADHVAGLARLAAGITEAERARLDALLEKLAGSMEG</sequence>
<dbReference type="InterPro" id="IPR036388">
    <property type="entry name" value="WH-like_DNA-bd_sf"/>
</dbReference>
<keyword evidence="1" id="KW-0805">Transcription regulation</keyword>
<dbReference type="InterPro" id="IPR036390">
    <property type="entry name" value="WH_DNA-bd_sf"/>
</dbReference>
<dbReference type="PANTHER" id="PTHR33164:SF104">
    <property type="entry name" value="TRANSCRIPTIONAL REGULATORY PROTEIN"/>
    <property type="match status" value="1"/>
</dbReference>
<evidence type="ECO:0000256" key="3">
    <source>
        <dbReference type="ARBA" id="ARBA00023163"/>
    </source>
</evidence>
<proteinExistence type="predicted"/>
<evidence type="ECO:0000313" key="5">
    <source>
        <dbReference type="EMBL" id="GAA3018722.1"/>
    </source>
</evidence>
<dbReference type="PROSITE" id="PS50995">
    <property type="entry name" value="HTH_MARR_2"/>
    <property type="match status" value="1"/>
</dbReference>
<evidence type="ECO:0000256" key="1">
    <source>
        <dbReference type="ARBA" id="ARBA00023015"/>
    </source>
</evidence>
<keyword evidence="2" id="KW-0238">DNA-binding</keyword>
<dbReference type="Proteomes" id="UP001499930">
    <property type="component" value="Unassembled WGS sequence"/>
</dbReference>
<keyword evidence="6" id="KW-1185">Reference proteome</keyword>
<dbReference type="SMART" id="SM00347">
    <property type="entry name" value="HTH_MARR"/>
    <property type="match status" value="1"/>
</dbReference>
<name>A0ABP6KQX7_9ACTN</name>
<dbReference type="EMBL" id="BAAAWD010000014">
    <property type="protein sequence ID" value="GAA3018722.1"/>
    <property type="molecule type" value="Genomic_DNA"/>
</dbReference>
<feature type="domain" description="HTH marR-type" evidence="4">
    <location>
        <begin position="27"/>
        <end position="160"/>
    </location>
</feature>
<protein>
    <submittedName>
        <fullName evidence="5">MarR family transcriptional regulator</fullName>
    </submittedName>
</protein>
<keyword evidence="3" id="KW-0804">Transcription</keyword>
<dbReference type="InterPro" id="IPR039422">
    <property type="entry name" value="MarR/SlyA-like"/>
</dbReference>
<dbReference type="PANTHER" id="PTHR33164">
    <property type="entry name" value="TRANSCRIPTIONAL REGULATOR, MARR FAMILY"/>
    <property type="match status" value="1"/>
</dbReference>
<dbReference type="PROSITE" id="PS01117">
    <property type="entry name" value="HTH_MARR_1"/>
    <property type="match status" value="1"/>
</dbReference>
<dbReference type="Pfam" id="PF12802">
    <property type="entry name" value="MarR_2"/>
    <property type="match status" value="1"/>
</dbReference>
<evidence type="ECO:0000256" key="2">
    <source>
        <dbReference type="ARBA" id="ARBA00023125"/>
    </source>
</evidence>
<dbReference type="InterPro" id="IPR023187">
    <property type="entry name" value="Tscrpt_reg_MarR-type_CS"/>
</dbReference>
<organism evidence="5 6">
    <name type="scientific">Streptosporangium longisporum</name>
    <dbReference type="NCBI Taxonomy" id="46187"/>
    <lineage>
        <taxon>Bacteria</taxon>
        <taxon>Bacillati</taxon>
        <taxon>Actinomycetota</taxon>
        <taxon>Actinomycetes</taxon>
        <taxon>Streptosporangiales</taxon>
        <taxon>Streptosporangiaceae</taxon>
        <taxon>Streptosporangium</taxon>
    </lineage>
</organism>